<feature type="region of interest" description="Disordered" evidence="1">
    <location>
        <begin position="634"/>
        <end position="684"/>
    </location>
</feature>
<accession>A0A383VCU5</accession>
<dbReference type="Gene3D" id="2.60.40.3440">
    <property type="match status" value="1"/>
</dbReference>
<proteinExistence type="predicted"/>
<dbReference type="Proteomes" id="UP000256970">
    <property type="component" value="Unassembled WGS sequence"/>
</dbReference>
<organism evidence="2 3">
    <name type="scientific">Tetradesmus obliquus</name>
    <name type="common">Green alga</name>
    <name type="synonym">Acutodesmus obliquus</name>
    <dbReference type="NCBI Taxonomy" id="3088"/>
    <lineage>
        <taxon>Eukaryota</taxon>
        <taxon>Viridiplantae</taxon>
        <taxon>Chlorophyta</taxon>
        <taxon>core chlorophytes</taxon>
        <taxon>Chlorophyceae</taxon>
        <taxon>CS clade</taxon>
        <taxon>Sphaeropleales</taxon>
        <taxon>Scenedesmaceae</taxon>
        <taxon>Tetradesmus</taxon>
    </lineage>
</organism>
<dbReference type="Pfam" id="PF17963">
    <property type="entry name" value="Big_9"/>
    <property type="match status" value="1"/>
</dbReference>
<evidence type="ECO:0000313" key="3">
    <source>
        <dbReference type="Proteomes" id="UP000256970"/>
    </source>
</evidence>
<feature type="compositionally biased region" description="Low complexity" evidence="1">
    <location>
        <begin position="635"/>
        <end position="663"/>
    </location>
</feature>
<keyword evidence="3" id="KW-1185">Reference proteome</keyword>
<evidence type="ECO:0000313" key="2">
    <source>
        <dbReference type="EMBL" id="SZX62464.1"/>
    </source>
</evidence>
<name>A0A383VCU5_TETOB</name>
<dbReference type="AlphaFoldDB" id="A0A383VCU5"/>
<dbReference type="EMBL" id="FNXT01000231">
    <property type="protein sequence ID" value="SZX62464.1"/>
    <property type="molecule type" value="Genomic_DNA"/>
</dbReference>
<protein>
    <recommendedName>
        <fullName evidence="4">Cadherin-like domain-containing protein</fullName>
    </recommendedName>
</protein>
<feature type="compositionally biased region" description="Polar residues" evidence="1">
    <location>
        <begin position="1"/>
        <end position="10"/>
    </location>
</feature>
<evidence type="ECO:0000256" key="1">
    <source>
        <dbReference type="SAM" id="MobiDB-lite"/>
    </source>
</evidence>
<gene>
    <name evidence="2" type="ORF">BQ4739_LOCUS3046</name>
</gene>
<reference evidence="2 3" key="1">
    <citation type="submission" date="2016-10" db="EMBL/GenBank/DDBJ databases">
        <authorList>
            <person name="Cai Z."/>
        </authorList>
    </citation>
    <scope>NUCLEOTIDE SEQUENCE [LARGE SCALE GENOMIC DNA]</scope>
</reference>
<evidence type="ECO:0008006" key="4">
    <source>
        <dbReference type="Google" id="ProtNLM"/>
    </source>
</evidence>
<feature type="region of interest" description="Disordered" evidence="1">
    <location>
        <begin position="1"/>
        <end position="23"/>
    </location>
</feature>
<sequence>MCLSCNSSEPMQPPANHKPTPRNFTTTTLVDRYVTITVIAPELYWGLDPDSTDLPGLKLAGAGPAAKGGIVEIVQLTGNDTGIRYTPPTNFSGTDIFPYSLTDGLATATAYITVRVTSRPPSGGVTGVDPCGSVCDSKHIIVNNPNDTKAGQAGNSAVVYSGMTDGIAEVISSSRRMAAPQGKVSGIATSILKKIGMAIVQGIKGPKEDKATWLKYELEKDLSQMEDYLVCEMNSIVGNAFYAAGQQMQQQHVYDFNNAINGVQDYLMDGCGSRNCLNYTQLAPRLRNDASGMNCVIGHKSNGCSSVASWDYYDPVMCTWVDSTSGSGTGICDPVTKLCYESSVSFSGVIDYYAKTIIPTFLQHPAINYFHAFDQYDSVDAVSAVAKGAALYMVLLQELILLGSPGGENATMIAFAKRMADYLEPRYQYHTDEARLRNLVTSTSYTTGPMKFTNCNDGGCNNCPYVPDYWREHDCCTGWQCSTDMVTVGGVTMYTGNFRIRQGCSKNLVSVSCDYVAWGHDKNHNCYGTCARMADLSTGSCNRLWCNRTLPECAPESYYSNDCKCGQVDWWQGLDQGFRALRDDVTAQLANVTVIISAMRNISHTGLPMELFGLYQSSYYPLASCDLGNATSMRSGSTMQGSNTSTGSSSSSTATSDSTHTGGPEQLFGTARGVDSSNPGPAAAAAAAAASAAAPRADASAAAAAASAASG</sequence>